<reference evidence="7 8" key="1">
    <citation type="submission" date="2014-11" db="EMBL/GenBank/DDBJ databases">
        <authorList>
            <person name="Zhu J."/>
            <person name="Qi W."/>
            <person name="Song R."/>
        </authorList>
    </citation>
    <scope>NUCLEOTIDE SEQUENCE [LARGE SCALE GENOMIC DNA]</scope>
</reference>
<dbReference type="PhylomeDB" id="A0A0G4F9R4"/>
<dbReference type="PANTHER" id="PTHR47117">
    <property type="entry name" value="STAR-RELATED LIPID TRANSFER PROTEIN 9"/>
    <property type="match status" value="1"/>
</dbReference>
<dbReference type="AlphaFoldDB" id="A0A0G4F9R4"/>
<evidence type="ECO:0000256" key="5">
    <source>
        <dbReference type="SAM" id="Coils"/>
    </source>
</evidence>
<dbReference type="InterPro" id="IPR019821">
    <property type="entry name" value="Kinesin_motor_CS"/>
</dbReference>
<keyword evidence="1 3" id="KW-0547">Nucleotide-binding</keyword>
<dbReference type="GO" id="GO:0008017">
    <property type="term" value="F:microtubule binding"/>
    <property type="evidence" value="ECO:0007669"/>
    <property type="project" value="InterPro"/>
</dbReference>
<evidence type="ECO:0000256" key="1">
    <source>
        <dbReference type="ARBA" id="ARBA00022741"/>
    </source>
</evidence>
<dbReference type="InParanoid" id="A0A0G4F9R4"/>
<dbReference type="InterPro" id="IPR001752">
    <property type="entry name" value="Kinesin_motor_dom"/>
</dbReference>
<dbReference type="STRING" id="1169540.A0A0G4F9R4"/>
<dbReference type="InterPro" id="IPR036961">
    <property type="entry name" value="Kinesin_motor_dom_sf"/>
</dbReference>
<keyword evidence="5" id="KW-0175">Coiled coil</keyword>
<dbReference type="OMA" id="VESEHCV"/>
<keyword evidence="4" id="KW-0493">Microtubule</keyword>
<feature type="binding site" evidence="3">
    <location>
        <begin position="108"/>
        <end position="115"/>
    </location>
    <ligand>
        <name>ATP</name>
        <dbReference type="ChEBI" id="CHEBI:30616"/>
    </ligand>
</feature>
<dbReference type="GO" id="GO:0005524">
    <property type="term" value="F:ATP binding"/>
    <property type="evidence" value="ECO:0007669"/>
    <property type="project" value="UniProtKB-UniRule"/>
</dbReference>
<accession>A0A0G4F9R4</accession>
<protein>
    <recommendedName>
        <fullName evidence="4">Kinesin-like protein</fullName>
    </recommendedName>
</protein>
<dbReference type="SMART" id="SM00129">
    <property type="entry name" value="KISc"/>
    <property type="match status" value="1"/>
</dbReference>
<comment type="similarity">
    <text evidence="3 4">Belongs to the TRAFAC class myosin-kinesin ATPase superfamily. Kinesin family.</text>
</comment>
<dbReference type="PRINTS" id="PR00380">
    <property type="entry name" value="KINESINHEAVY"/>
</dbReference>
<evidence type="ECO:0000256" key="2">
    <source>
        <dbReference type="ARBA" id="ARBA00022840"/>
    </source>
</evidence>
<dbReference type="PROSITE" id="PS50067">
    <property type="entry name" value="KINESIN_MOTOR_2"/>
    <property type="match status" value="1"/>
</dbReference>
<sequence>MSDSAVKVAVRVRPFNQREKGLDAVCCIAMAGPTTTINDVDGGTGEETFTFDYSFWSHDGFAISDEGLLIPEDGNSPYVDQKKVFDCLGVEVLNNAWTGYHCCLFAYGQTGAGKSYSMVGFGPNKGIIPTTCQDIFRRIGENHDPAKHFEVTIGMLEIYNEKIQDLLIHANQRTKGGLEVRESKQLGIYVQDLTKRAVNSYEAIEDLVDEGTANRTIGSTLMNATSSRANTVLIIEFTQVTTYDMGKEGRKLSVIKLVDLAGSENAEQTVAIASAINKSMSALRNVISALADKGSGKLKKGQLIPYRDSKLTRLLQNALGGSSKTIMICAVSPASSNYEETLSTLRCADRAKKIMNHAEINEDPTEKLLNQLKRENERLKALLGGQGVATGGGPNGAGGSAVSEAERMRIVENHKKEIAAIEKALEEEEAAKQAAKQAAERAKEAARDEGLRRFRQEMDRIKTLIQTLESQLAGNDASLTVGDLSVVESHTRRGGDCLKEAVDYLSSKHTTQAGGVVR</sequence>
<dbReference type="PROSITE" id="PS00411">
    <property type="entry name" value="KINESIN_MOTOR_1"/>
    <property type="match status" value="1"/>
</dbReference>
<dbReference type="SUPFAM" id="SSF52540">
    <property type="entry name" value="P-loop containing nucleoside triphosphate hydrolases"/>
    <property type="match status" value="1"/>
</dbReference>
<dbReference type="FunFam" id="3.40.850.10:FF:000063">
    <property type="entry name" value="Kinesin-like protein"/>
    <property type="match status" value="1"/>
</dbReference>
<dbReference type="GO" id="GO:0007018">
    <property type="term" value="P:microtubule-based movement"/>
    <property type="evidence" value="ECO:0007669"/>
    <property type="project" value="InterPro"/>
</dbReference>
<dbReference type="GO" id="GO:0003777">
    <property type="term" value="F:microtubule motor activity"/>
    <property type="evidence" value="ECO:0007669"/>
    <property type="project" value="InterPro"/>
</dbReference>
<keyword evidence="2 3" id="KW-0067">ATP-binding</keyword>
<evidence type="ECO:0000313" key="7">
    <source>
        <dbReference type="EMBL" id="CEM09604.1"/>
    </source>
</evidence>
<dbReference type="Pfam" id="PF00225">
    <property type="entry name" value="Kinesin"/>
    <property type="match status" value="1"/>
</dbReference>
<dbReference type="Gene3D" id="3.40.850.10">
    <property type="entry name" value="Kinesin motor domain"/>
    <property type="match status" value="1"/>
</dbReference>
<dbReference type="InterPro" id="IPR027417">
    <property type="entry name" value="P-loop_NTPase"/>
</dbReference>
<evidence type="ECO:0000313" key="8">
    <source>
        <dbReference type="Proteomes" id="UP000041254"/>
    </source>
</evidence>
<dbReference type="VEuPathDB" id="CryptoDB:Vbra_4271"/>
<gene>
    <name evidence="7" type="ORF">Vbra_4271</name>
</gene>
<name>A0A0G4F9R4_VITBC</name>
<evidence type="ECO:0000256" key="4">
    <source>
        <dbReference type="RuleBase" id="RU000394"/>
    </source>
</evidence>
<organism evidence="7 8">
    <name type="scientific">Vitrella brassicaformis (strain CCMP3155)</name>
    <dbReference type="NCBI Taxonomy" id="1169540"/>
    <lineage>
        <taxon>Eukaryota</taxon>
        <taxon>Sar</taxon>
        <taxon>Alveolata</taxon>
        <taxon>Colpodellida</taxon>
        <taxon>Vitrellaceae</taxon>
        <taxon>Vitrella</taxon>
    </lineage>
</organism>
<dbReference type="EMBL" id="CDMY01000395">
    <property type="protein sequence ID" value="CEM09604.1"/>
    <property type="molecule type" value="Genomic_DNA"/>
</dbReference>
<proteinExistence type="inferred from homology"/>
<evidence type="ECO:0000256" key="3">
    <source>
        <dbReference type="PROSITE-ProRule" id="PRU00283"/>
    </source>
</evidence>
<evidence type="ECO:0000259" key="6">
    <source>
        <dbReference type="PROSITE" id="PS50067"/>
    </source>
</evidence>
<dbReference type="GO" id="GO:0005874">
    <property type="term" value="C:microtubule"/>
    <property type="evidence" value="ECO:0007669"/>
    <property type="project" value="UniProtKB-KW"/>
</dbReference>
<dbReference type="OrthoDB" id="3176171at2759"/>
<keyword evidence="3 4" id="KW-0505">Motor protein</keyword>
<keyword evidence="8" id="KW-1185">Reference proteome</keyword>
<feature type="domain" description="Kinesin motor" evidence="6">
    <location>
        <begin position="5"/>
        <end position="354"/>
    </location>
</feature>
<feature type="coiled-coil region" evidence="5">
    <location>
        <begin position="411"/>
        <end position="471"/>
    </location>
</feature>
<dbReference type="Proteomes" id="UP000041254">
    <property type="component" value="Unassembled WGS sequence"/>
</dbReference>